<gene>
    <name evidence="1" type="ORF">AWB74_05674</name>
</gene>
<dbReference type="SUPFAM" id="SSF53850">
    <property type="entry name" value="Periplasmic binding protein-like II"/>
    <property type="match status" value="1"/>
</dbReference>
<accession>A0A158KGK1</accession>
<evidence type="ECO:0000313" key="2">
    <source>
        <dbReference type="Proteomes" id="UP000055019"/>
    </source>
</evidence>
<dbReference type="EMBL" id="FCOM02000033">
    <property type="protein sequence ID" value="SAL80155.1"/>
    <property type="molecule type" value="Genomic_DNA"/>
</dbReference>
<name>A0A158KGK1_9BURK</name>
<proteinExistence type="predicted"/>
<reference evidence="1" key="1">
    <citation type="submission" date="2016-01" db="EMBL/GenBank/DDBJ databases">
        <authorList>
            <person name="Peeters C."/>
        </authorList>
    </citation>
    <scope>NUCLEOTIDE SEQUENCE [LARGE SCALE GENOMIC DNA]</scope>
    <source>
        <strain evidence="1">LMG 29317</strain>
    </source>
</reference>
<dbReference type="Gene3D" id="3.40.190.290">
    <property type="match status" value="1"/>
</dbReference>
<evidence type="ECO:0008006" key="3">
    <source>
        <dbReference type="Google" id="ProtNLM"/>
    </source>
</evidence>
<dbReference type="AlphaFoldDB" id="A0A158KGK1"/>
<dbReference type="RefSeq" id="WP_061149950.1">
    <property type="nucleotide sequence ID" value="NZ_FCOM02000033.1"/>
</dbReference>
<comment type="caution">
    <text evidence="1">The sequence shown here is derived from an EMBL/GenBank/DDBJ whole genome shotgun (WGS) entry which is preliminary data.</text>
</comment>
<organism evidence="1 2">
    <name type="scientific">Caballeronia arvi</name>
    <dbReference type="NCBI Taxonomy" id="1777135"/>
    <lineage>
        <taxon>Bacteria</taxon>
        <taxon>Pseudomonadati</taxon>
        <taxon>Pseudomonadota</taxon>
        <taxon>Betaproteobacteria</taxon>
        <taxon>Burkholderiales</taxon>
        <taxon>Burkholderiaceae</taxon>
        <taxon>Caballeronia</taxon>
    </lineage>
</organism>
<keyword evidence="2" id="KW-1185">Reference proteome</keyword>
<protein>
    <recommendedName>
        <fullName evidence="3">LysR family transcriptional regulator</fullName>
    </recommendedName>
</protein>
<evidence type="ECO:0000313" key="1">
    <source>
        <dbReference type="EMBL" id="SAL80155.1"/>
    </source>
</evidence>
<sequence length="81" mass="8886">MEITRNDSAVSRDRLYEAARLGLGIGLGWDFIVKPAIRTGELAAIPEMALVSGRHDHLVHPRGKSLTGDESTFRDWLVGSV</sequence>
<dbReference type="Proteomes" id="UP000055019">
    <property type="component" value="Unassembled WGS sequence"/>
</dbReference>